<reference evidence="2 3" key="1">
    <citation type="submission" date="2024-01" db="EMBL/GenBank/DDBJ databases">
        <title>The genome of the rayed Mediterranean limpet Patella caerulea (Linnaeus, 1758).</title>
        <authorList>
            <person name="Anh-Thu Weber A."/>
            <person name="Halstead-Nussloch G."/>
        </authorList>
    </citation>
    <scope>NUCLEOTIDE SEQUENCE [LARGE SCALE GENOMIC DNA]</scope>
    <source>
        <strain evidence="2">AATW-2023a</strain>
        <tissue evidence="2">Whole specimen</tissue>
    </source>
</reference>
<gene>
    <name evidence="2" type="ORF">SNE40_005538</name>
</gene>
<evidence type="ECO:0000313" key="3">
    <source>
        <dbReference type="Proteomes" id="UP001347796"/>
    </source>
</evidence>
<protein>
    <submittedName>
        <fullName evidence="2">Uncharacterized protein</fullName>
    </submittedName>
</protein>
<dbReference type="Proteomes" id="UP001347796">
    <property type="component" value="Unassembled WGS sequence"/>
</dbReference>
<evidence type="ECO:0000313" key="2">
    <source>
        <dbReference type="EMBL" id="KAK6187538.1"/>
    </source>
</evidence>
<feature type="compositionally biased region" description="Basic residues" evidence="1">
    <location>
        <begin position="130"/>
        <end position="153"/>
    </location>
</feature>
<dbReference type="EMBL" id="JAZGQO010000004">
    <property type="protein sequence ID" value="KAK6187538.1"/>
    <property type="molecule type" value="Genomic_DNA"/>
</dbReference>
<feature type="region of interest" description="Disordered" evidence="1">
    <location>
        <begin position="116"/>
        <end position="153"/>
    </location>
</feature>
<dbReference type="AlphaFoldDB" id="A0AAN8K8E1"/>
<keyword evidence="3" id="KW-1185">Reference proteome</keyword>
<name>A0AAN8K8E1_PATCE</name>
<feature type="compositionally biased region" description="Polar residues" evidence="1">
    <location>
        <begin position="116"/>
        <end position="129"/>
    </location>
</feature>
<organism evidence="2 3">
    <name type="scientific">Patella caerulea</name>
    <name type="common">Rayed Mediterranean limpet</name>
    <dbReference type="NCBI Taxonomy" id="87958"/>
    <lineage>
        <taxon>Eukaryota</taxon>
        <taxon>Metazoa</taxon>
        <taxon>Spiralia</taxon>
        <taxon>Lophotrochozoa</taxon>
        <taxon>Mollusca</taxon>
        <taxon>Gastropoda</taxon>
        <taxon>Patellogastropoda</taxon>
        <taxon>Patelloidea</taxon>
        <taxon>Patellidae</taxon>
        <taxon>Patella</taxon>
    </lineage>
</organism>
<evidence type="ECO:0000256" key="1">
    <source>
        <dbReference type="SAM" id="MobiDB-lite"/>
    </source>
</evidence>
<comment type="caution">
    <text evidence="2">The sequence shown here is derived from an EMBL/GenBank/DDBJ whole genome shotgun (WGS) entry which is preliminary data.</text>
</comment>
<proteinExistence type="predicted"/>
<sequence length="153" mass="17557">MFLKMEFGHLLLVVIICISTMCYTKELRVKRDTRSRRQRLNNQNARSRQALQNMLSHENLAAFTPPPLLPSEVECQVGVEETVFHDGRCISLGSSQRHACQSGRQLELYNNECVRQSGSPRAGRRTNTSNRRRQGSARSSTQRRRNGGQRTRQ</sequence>
<accession>A0AAN8K8E1</accession>